<evidence type="ECO:0000313" key="3">
    <source>
        <dbReference type="EMBL" id="SVC63389.1"/>
    </source>
</evidence>
<dbReference type="InterPro" id="IPR015424">
    <property type="entry name" value="PyrdxlP-dep_Trfase"/>
</dbReference>
<feature type="non-terminal residue" evidence="3">
    <location>
        <position position="295"/>
    </location>
</feature>
<dbReference type="Gene3D" id="3.90.1150.10">
    <property type="entry name" value="Aspartate Aminotransferase, domain 1"/>
    <property type="match status" value="1"/>
</dbReference>
<protein>
    <recommendedName>
        <fullName evidence="2">Glycine cleavage system P-protein N-terminal domain-containing protein</fullName>
    </recommendedName>
</protein>
<dbReference type="GO" id="GO:0004375">
    <property type="term" value="F:glycine dehydrogenase (decarboxylating) activity"/>
    <property type="evidence" value="ECO:0007669"/>
    <property type="project" value="InterPro"/>
</dbReference>
<dbReference type="NCBIfam" id="NF001696">
    <property type="entry name" value="PRK00451.1"/>
    <property type="match status" value="1"/>
</dbReference>
<evidence type="ECO:0000256" key="1">
    <source>
        <dbReference type="ARBA" id="ARBA00023002"/>
    </source>
</evidence>
<evidence type="ECO:0000259" key="2">
    <source>
        <dbReference type="Pfam" id="PF02347"/>
    </source>
</evidence>
<proteinExistence type="predicted"/>
<dbReference type="GO" id="GO:0009116">
    <property type="term" value="P:nucleoside metabolic process"/>
    <property type="evidence" value="ECO:0007669"/>
    <property type="project" value="InterPro"/>
</dbReference>
<name>A0A382NQD3_9ZZZZ</name>
<accession>A0A382NQD3</accession>
<dbReference type="InterPro" id="IPR015422">
    <property type="entry name" value="PyrdxlP-dep_Trfase_small"/>
</dbReference>
<reference evidence="3" key="1">
    <citation type="submission" date="2018-05" db="EMBL/GenBank/DDBJ databases">
        <authorList>
            <person name="Lanie J.A."/>
            <person name="Ng W.-L."/>
            <person name="Kazmierczak K.M."/>
            <person name="Andrzejewski T.M."/>
            <person name="Davidsen T.M."/>
            <person name="Wayne K.J."/>
            <person name="Tettelin H."/>
            <person name="Glass J.I."/>
            <person name="Rusch D."/>
            <person name="Podicherti R."/>
            <person name="Tsui H.-C.T."/>
            <person name="Winkler M.E."/>
        </authorList>
    </citation>
    <scope>NUCLEOTIDE SEQUENCE</scope>
</reference>
<dbReference type="AlphaFoldDB" id="A0A382NQD3"/>
<dbReference type="EMBL" id="UINC01102064">
    <property type="protein sequence ID" value="SVC63389.1"/>
    <property type="molecule type" value="Genomic_DNA"/>
</dbReference>
<sequence length="295" mass="32032">MLAEIGVLNIDVLFDSIPDSLRLGDTFLGLPESLSESELTEYLKRLQNKNATAEDYSVFLGAGAYHHYSPVLIDHLISRGEFATSYTPYQPEVSQGTLQAIYEFQTMICLLTGMEIANASMYDGASALAEAVVMSNRVNRRTEFLVSRAVHPEYRKVTETYTRGSNFSLKEIPFNDKGKTDLSTIAGNLTENTSAVVLQSPNFLGTVEEYASLKETLSENGTLLIVAVAEALSLGILQAPGTHGADIVVGEGQSLGLPVSFGGPYVGFFATREKFLRQMPGRLAGETVDQNGKRA</sequence>
<dbReference type="PANTHER" id="PTHR42806:SF1">
    <property type="entry name" value="GLYCINE DEHYDROGENASE (DECARBOXYLATING)"/>
    <property type="match status" value="1"/>
</dbReference>
<dbReference type="InterPro" id="IPR015421">
    <property type="entry name" value="PyrdxlP-dep_Trfase_major"/>
</dbReference>
<feature type="domain" description="Glycine cleavage system P-protein N-terminal" evidence="2">
    <location>
        <begin position="1"/>
        <end position="295"/>
    </location>
</feature>
<organism evidence="3">
    <name type="scientific">marine metagenome</name>
    <dbReference type="NCBI Taxonomy" id="408172"/>
    <lineage>
        <taxon>unclassified sequences</taxon>
        <taxon>metagenomes</taxon>
        <taxon>ecological metagenomes</taxon>
    </lineage>
</organism>
<dbReference type="Gene3D" id="3.40.640.10">
    <property type="entry name" value="Type I PLP-dependent aspartate aminotransferase-like (Major domain)"/>
    <property type="match status" value="1"/>
</dbReference>
<gene>
    <name evidence="3" type="ORF">METZ01_LOCUS316243</name>
</gene>
<dbReference type="Pfam" id="PF02347">
    <property type="entry name" value="GDC-P"/>
    <property type="match status" value="1"/>
</dbReference>
<keyword evidence="1" id="KW-0560">Oxidoreductase</keyword>
<dbReference type="InterPro" id="IPR049315">
    <property type="entry name" value="GDC-P_N"/>
</dbReference>
<dbReference type="SUPFAM" id="SSF53383">
    <property type="entry name" value="PLP-dependent transferases"/>
    <property type="match status" value="1"/>
</dbReference>
<dbReference type="InterPro" id="IPR023010">
    <property type="entry name" value="GcvPA"/>
</dbReference>
<dbReference type="PANTHER" id="PTHR42806">
    <property type="entry name" value="GLYCINE CLEAVAGE SYSTEM P-PROTEIN"/>
    <property type="match status" value="1"/>
</dbReference>